<dbReference type="EMBL" id="JACEIK010001403">
    <property type="protein sequence ID" value="MCD7469097.1"/>
    <property type="molecule type" value="Genomic_DNA"/>
</dbReference>
<proteinExistence type="predicted"/>
<comment type="caution">
    <text evidence="1">The sequence shown here is derived from an EMBL/GenBank/DDBJ whole genome shotgun (WGS) entry which is preliminary data.</text>
</comment>
<organism evidence="1 2">
    <name type="scientific">Datura stramonium</name>
    <name type="common">Jimsonweed</name>
    <name type="synonym">Common thornapple</name>
    <dbReference type="NCBI Taxonomy" id="4076"/>
    <lineage>
        <taxon>Eukaryota</taxon>
        <taxon>Viridiplantae</taxon>
        <taxon>Streptophyta</taxon>
        <taxon>Embryophyta</taxon>
        <taxon>Tracheophyta</taxon>
        <taxon>Spermatophyta</taxon>
        <taxon>Magnoliopsida</taxon>
        <taxon>eudicotyledons</taxon>
        <taxon>Gunneridae</taxon>
        <taxon>Pentapetalae</taxon>
        <taxon>asterids</taxon>
        <taxon>lamiids</taxon>
        <taxon>Solanales</taxon>
        <taxon>Solanaceae</taxon>
        <taxon>Solanoideae</taxon>
        <taxon>Datureae</taxon>
        <taxon>Datura</taxon>
    </lineage>
</organism>
<evidence type="ECO:0000313" key="1">
    <source>
        <dbReference type="EMBL" id="MCD7469097.1"/>
    </source>
</evidence>
<evidence type="ECO:0000313" key="2">
    <source>
        <dbReference type="Proteomes" id="UP000823775"/>
    </source>
</evidence>
<keyword evidence="2" id="KW-1185">Reference proteome</keyword>
<protein>
    <submittedName>
        <fullName evidence="1">Uncharacterized protein</fullName>
    </submittedName>
</protein>
<dbReference type="Proteomes" id="UP000823775">
    <property type="component" value="Unassembled WGS sequence"/>
</dbReference>
<gene>
    <name evidence="1" type="ORF">HAX54_007890</name>
</gene>
<name>A0ABS8TF00_DATST</name>
<sequence>MTSTTRNCNCMMELLSLKWTLLKVDFKRSPPEGVQHLWMLGKGVVILGNSKYYQLAKHYMFHRSSLMYMKNSDSSSHGTKLWHSQLKEARVYTFDRENKQLVELRSEDLTIRTLTERMKALRNGDITRTNSLVKDPTVVFFFINFGDRSINKEAYLMSVKTGFQCDQPKEAYYSAVRIRCLAMITKQIKEAAYANLNHKFL</sequence>
<reference evidence="1 2" key="1">
    <citation type="journal article" date="2021" name="BMC Genomics">
        <title>Datura genome reveals duplications of psychoactive alkaloid biosynthetic genes and high mutation rate following tissue culture.</title>
        <authorList>
            <person name="Rajewski A."/>
            <person name="Carter-House D."/>
            <person name="Stajich J."/>
            <person name="Litt A."/>
        </authorList>
    </citation>
    <scope>NUCLEOTIDE SEQUENCE [LARGE SCALE GENOMIC DNA]</scope>
    <source>
        <strain evidence="1">AR-01</strain>
    </source>
</reference>
<accession>A0ABS8TF00</accession>